<keyword evidence="18" id="KW-1185">Reference proteome</keyword>
<comment type="caution">
    <text evidence="17">The sequence shown here is derived from an EMBL/GenBank/DDBJ whole genome shotgun (WGS) entry which is preliminary data.</text>
</comment>
<dbReference type="InterPro" id="IPR050515">
    <property type="entry name" value="Beta-lactam/transpept"/>
</dbReference>
<dbReference type="GO" id="GO:0009002">
    <property type="term" value="F:serine-type D-Ala-D-Ala carboxypeptidase activity"/>
    <property type="evidence" value="ECO:0007669"/>
    <property type="project" value="UniProtKB-EC"/>
</dbReference>
<proteinExistence type="inferred from homology"/>
<keyword evidence="6" id="KW-1003">Cell membrane</keyword>
<feature type="transmembrane region" description="Helical" evidence="14">
    <location>
        <begin position="21"/>
        <end position="43"/>
    </location>
</feature>
<dbReference type="GO" id="GO:0008360">
    <property type="term" value="P:regulation of cell shape"/>
    <property type="evidence" value="ECO:0007669"/>
    <property type="project" value="UniProtKB-KW"/>
</dbReference>
<dbReference type="Pfam" id="PF00905">
    <property type="entry name" value="Transpeptidase"/>
    <property type="match status" value="1"/>
</dbReference>
<dbReference type="Gene3D" id="3.40.710.10">
    <property type="entry name" value="DD-peptidase/beta-lactamase superfamily"/>
    <property type="match status" value="1"/>
</dbReference>
<dbReference type="GO" id="GO:0071555">
    <property type="term" value="P:cell wall organization"/>
    <property type="evidence" value="ECO:0007669"/>
    <property type="project" value="UniProtKB-KW"/>
</dbReference>
<dbReference type="GO" id="GO:0005886">
    <property type="term" value="C:plasma membrane"/>
    <property type="evidence" value="ECO:0007669"/>
    <property type="project" value="UniProtKB-SubCell"/>
</dbReference>
<comment type="catalytic activity">
    <reaction evidence="13">
        <text>Preferential cleavage: (Ac)2-L-Lys-D-Ala-|-D-Ala. Also transpeptidation of peptidyl-alanyl moieties that are N-acyl substituents of D-alanine.</text>
        <dbReference type="EC" id="3.4.16.4"/>
    </reaction>
</comment>
<name>A0A165WCL9_9BACI</name>
<comment type="subcellular location">
    <subcellularLocation>
        <location evidence="2">Cell membrane</location>
    </subcellularLocation>
    <subcellularLocation>
        <location evidence="1">Membrane</location>
        <topology evidence="1">Single-pass membrane protein</topology>
    </subcellularLocation>
</comment>
<comment type="similarity">
    <text evidence="4">Belongs to the transpeptidase family.</text>
</comment>
<accession>A0A165WCL9</accession>
<sequence length="691" mass="78557">MKKEAETTPSETKRQRKARIFRINFFFFIVFLLFAALVVRLGIVQIVQGEEYAKEVSRTEVNVAQYPAPRGKMFDRNGRIVVDNKNVPAVTYTVEKTTKTKDKLETAKKLAQLIDLDTSFLRERDLRDYWIAKNPKKAENLLTEKEKKLEPKETYPLQVERVPEEEIKKIEKDPKELELAALYTKFSSGYAYEPQIVATNLSQEEVSRVAEQLENLPGVDVITDWERVYPYDDVFKTILGKISSPKEGIPEDNKSFFVARGYARNERVGKSYLEQQYEDYLNPRKAKVQYISDKDGNTISQKEIDDGRRGFDLKLSIDIELQKRIEKIVDQQIKAARGRGNYLVDRAFVVMMDPYKGDVLAMVGRMYDSGEMLNFDYGAFGTQYEMGSTVKGATVLAGYQFGLRHGTVFYDAPIRLKGTPEKSSYQNMGAVSDLTALQRSSNVYMFHIAMKIAGIQYYPGRSFPAKDEDFQKMRNYYAQFGLGVPTGIDLPQESAGQQSDPGIDRGKLLDLAIGQFDTYTPLQMAQYVSTIANGGYRVKPRLVTEILEPTDDGLGPIAQEMPVKVLNRINNTEEDIQRVQQGFYLVTNTRRGTAYAQLHGLNVAGKTGTAETTYYGTKRQYWGTDVYNLTFIGYYPAKDPQVAFSVVVPWTKRTGSEDVNKRIARDIVKAYIDLQKEYAGNSNAKSNDDEQ</sequence>
<dbReference type="AlphaFoldDB" id="A0A165WCL9"/>
<dbReference type="Pfam" id="PF03717">
    <property type="entry name" value="PBP_dimer"/>
    <property type="match status" value="1"/>
</dbReference>
<evidence type="ECO:0000256" key="7">
    <source>
        <dbReference type="ARBA" id="ARBA00022692"/>
    </source>
</evidence>
<evidence type="ECO:0000256" key="6">
    <source>
        <dbReference type="ARBA" id="ARBA00022475"/>
    </source>
</evidence>
<dbReference type="GO" id="GO:0008658">
    <property type="term" value="F:penicillin binding"/>
    <property type="evidence" value="ECO:0007669"/>
    <property type="project" value="InterPro"/>
</dbReference>
<dbReference type="InterPro" id="IPR036138">
    <property type="entry name" value="PBP_dimer_sf"/>
</dbReference>
<evidence type="ECO:0000256" key="5">
    <source>
        <dbReference type="ARBA" id="ARBA00012448"/>
    </source>
</evidence>
<evidence type="ECO:0000256" key="11">
    <source>
        <dbReference type="ARBA" id="ARBA00023136"/>
    </source>
</evidence>
<dbReference type="Gene3D" id="1.10.10.1230">
    <property type="entry name" value="Penicillin-binding protein, N-terminal non-catalytic domain, head sub-domain"/>
    <property type="match status" value="1"/>
</dbReference>
<evidence type="ECO:0000256" key="13">
    <source>
        <dbReference type="ARBA" id="ARBA00034000"/>
    </source>
</evidence>
<gene>
    <name evidence="17" type="ORF">AZI98_16415</name>
</gene>
<dbReference type="STRING" id="33936.AZI98_16415"/>
<dbReference type="GO" id="GO:0009252">
    <property type="term" value="P:peptidoglycan biosynthetic process"/>
    <property type="evidence" value="ECO:0007669"/>
    <property type="project" value="UniProtKB-UniPathway"/>
</dbReference>
<dbReference type="EC" id="3.4.16.4" evidence="5"/>
<evidence type="ECO:0000256" key="3">
    <source>
        <dbReference type="ARBA" id="ARBA00004752"/>
    </source>
</evidence>
<dbReference type="InterPro" id="IPR001460">
    <property type="entry name" value="PCN-bd_Tpept"/>
</dbReference>
<dbReference type="InterPro" id="IPR005311">
    <property type="entry name" value="PBP_dimer"/>
</dbReference>
<comment type="pathway">
    <text evidence="3">Cell wall biogenesis; peptidoglycan biosynthesis.</text>
</comment>
<dbReference type="SUPFAM" id="SSF56601">
    <property type="entry name" value="beta-lactamase/transpeptidase-like"/>
    <property type="match status" value="1"/>
</dbReference>
<dbReference type="GO" id="GO:0071972">
    <property type="term" value="F:peptidoglycan L,D-transpeptidase activity"/>
    <property type="evidence" value="ECO:0007669"/>
    <property type="project" value="TreeGrafter"/>
</dbReference>
<keyword evidence="12" id="KW-0961">Cell wall biogenesis/degradation</keyword>
<dbReference type="UniPathway" id="UPA00219"/>
<evidence type="ECO:0000313" key="17">
    <source>
        <dbReference type="EMBL" id="KZN94874.1"/>
    </source>
</evidence>
<organism evidence="17 18">
    <name type="scientific">Aeribacillus pallidus</name>
    <dbReference type="NCBI Taxonomy" id="33936"/>
    <lineage>
        <taxon>Bacteria</taxon>
        <taxon>Bacillati</taxon>
        <taxon>Bacillota</taxon>
        <taxon>Bacilli</taxon>
        <taxon>Bacillales</taxon>
        <taxon>Bacillaceae</taxon>
        <taxon>Aeribacillus</taxon>
    </lineage>
</organism>
<dbReference type="Gene3D" id="3.90.1310.10">
    <property type="entry name" value="Penicillin-binding protein 2a (Domain 2)"/>
    <property type="match status" value="1"/>
</dbReference>
<dbReference type="EMBL" id="LWBR01000072">
    <property type="protein sequence ID" value="KZN94874.1"/>
    <property type="molecule type" value="Genomic_DNA"/>
</dbReference>
<dbReference type="SUPFAM" id="SSF56519">
    <property type="entry name" value="Penicillin binding protein dimerisation domain"/>
    <property type="match status" value="1"/>
</dbReference>
<evidence type="ECO:0000259" key="16">
    <source>
        <dbReference type="Pfam" id="PF03717"/>
    </source>
</evidence>
<dbReference type="InterPro" id="IPR012338">
    <property type="entry name" value="Beta-lactam/transpept-like"/>
</dbReference>
<evidence type="ECO:0000256" key="14">
    <source>
        <dbReference type="SAM" id="Phobius"/>
    </source>
</evidence>
<feature type="domain" description="Penicillin-binding protein transpeptidase" evidence="15">
    <location>
        <begin position="348"/>
        <end position="668"/>
    </location>
</feature>
<evidence type="ECO:0000313" key="18">
    <source>
        <dbReference type="Proteomes" id="UP000076476"/>
    </source>
</evidence>
<evidence type="ECO:0000256" key="2">
    <source>
        <dbReference type="ARBA" id="ARBA00004236"/>
    </source>
</evidence>
<reference evidence="17 18" key="1">
    <citation type="submission" date="2016-04" db="EMBL/GenBank/DDBJ databases">
        <title>Draft genome sequence of Aeribacillus pallidus 8m3 from petroleum reservoir.</title>
        <authorList>
            <person name="Poltaraus A.B."/>
            <person name="Nazina T.N."/>
            <person name="Tourova T.P."/>
            <person name="Malakho S.M."/>
            <person name="Korshunova A.V."/>
            <person name="Sokolova D.S."/>
        </authorList>
    </citation>
    <scope>NUCLEOTIDE SEQUENCE [LARGE SCALE GENOMIC DNA]</scope>
    <source>
        <strain evidence="17 18">8m3</strain>
    </source>
</reference>
<evidence type="ECO:0000256" key="9">
    <source>
        <dbReference type="ARBA" id="ARBA00022984"/>
    </source>
</evidence>
<protein>
    <recommendedName>
        <fullName evidence="5">serine-type D-Ala-D-Ala carboxypeptidase</fullName>
        <ecNumber evidence="5">3.4.16.4</ecNumber>
    </recommendedName>
</protein>
<evidence type="ECO:0000256" key="10">
    <source>
        <dbReference type="ARBA" id="ARBA00022989"/>
    </source>
</evidence>
<evidence type="ECO:0000256" key="12">
    <source>
        <dbReference type="ARBA" id="ARBA00023316"/>
    </source>
</evidence>
<dbReference type="PANTHER" id="PTHR30627">
    <property type="entry name" value="PEPTIDOGLYCAN D,D-TRANSPEPTIDASE"/>
    <property type="match status" value="1"/>
</dbReference>
<keyword evidence="10 14" id="KW-1133">Transmembrane helix</keyword>
<evidence type="ECO:0000256" key="8">
    <source>
        <dbReference type="ARBA" id="ARBA00022960"/>
    </source>
</evidence>
<keyword evidence="9" id="KW-0573">Peptidoglycan synthesis</keyword>
<evidence type="ECO:0000256" key="4">
    <source>
        <dbReference type="ARBA" id="ARBA00007171"/>
    </source>
</evidence>
<dbReference type="RefSeq" id="WP_063389332.1">
    <property type="nucleotide sequence ID" value="NZ_LWBR01000072.1"/>
</dbReference>
<dbReference type="PANTHER" id="PTHR30627:SF2">
    <property type="entry name" value="PEPTIDOGLYCAN D,D-TRANSPEPTIDASE MRDA"/>
    <property type="match status" value="1"/>
</dbReference>
<keyword evidence="8" id="KW-0133">Cell shape</keyword>
<keyword evidence="11 14" id="KW-0472">Membrane</keyword>
<evidence type="ECO:0000259" key="15">
    <source>
        <dbReference type="Pfam" id="PF00905"/>
    </source>
</evidence>
<evidence type="ECO:0000256" key="1">
    <source>
        <dbReference type="ARBA" id="ARBA00004167"/>
    </source>
</evidence>
<feature type="domain" description="Penicillin-binding protein dimerisation" evidence="16">
    <location>
        <begin position="67"/>
        <end position="302"/>
    </location>
</feature>
<dbReference type="Proteomes" id="UP000076476">
    <property type="component" value="Unassembled WGS sequence"/>
</dbReference>
<keyword evidence="7 14" id="KW-0812">Transmembrane</keyword>